<proteinExistence type="predicted"/>
<accession>A0A1W1I814</accession>
<evidence type="ECO:0008006" key="3">
    <source>
        <dbReference type="Google" id="ProtNLM"/>
    </source>
</evidence>
<dbReference type="KEGG" id="nja:NSJP_2832"/>
<evidence type="ECO:0000313" key="1">
    <source>
        <dbReference type="EMBL" id="SLM48999.1"/>
    </source>
</evidence>
<dbReference type="RefSeq" id="WP_155970183.1">
    <property type="nucleotide sequence ID" value="NZ_LT828648.1"/>
</dbReference>
<name>A0A1W1I814_9BACT</name>
<dbReference type="Proteomes" id="UP000192042">
    <property type="component" value="Chromosome I"/>
</dbReference>
<protein>
    <recommendedName>
        <fullName evidence="3">Lipoprotein</fullName>
    </recommendedName>
</protein>
<dbReference type="STRING" id="1325564.NSJP_2832"/>
<dbReference type="AlphaFoldDB" id="A0A1W1I814"/>
<sequence>MSPENRGKHLKRWSGVVAWALFVAIVATGCARLPYTTKVVQENRRVFVSLQREPKPEGYSHPVQFTVEELTAILSGFSFREKQRLPLRWFAEEVPPREIFRRDELEAIVPPLVDALQKASPEERVYFQVLAPGMNPAYERDTTAGWIAIHEPYFHLTLEHYHAMFPTRKSEQWDLRYPALPPDPKTFLLYFEPGRFWETDPVTHRPSVQYREFLKAVPTK</sequence>
<dbReference type="EMBL" id="LT828648">
    <property type="protein sequence ID" value="SLM48999.1"/>
    <property type="molecule type" value="Genomic_DNA"/>
</dbReference>
<evidence type="ECO:0000313" key="2">
    <source>
        <dbReference type="Proteomes" id="UP000192042"/>
    </source>
</evidence>
<dbReference type="PROSITE" id="PS51257">
    <property type="entry name" value="PROKAR_LIPOPROTEIN"/>
    <property type="match status" value="1"/>
</dbReference>
<gene>
    <name evidence="1" type="ORF">NSJP_2832</name>
</gene>
<keyword evidence="2" id="KW-1185">Reference proteome</keyword>
<dbReference type="OrthoDB" id="9780656at2"/>
<reference evidence="1 2" key="1">
    <citation type="submission" date="2017-03" db="EMBL/GenBank/DDBJ databases">
        <authorList>
            <person name="Afonso C.L."/>
            <person name="Miller P.J."/>
            <person name="Scott M.A."/>
            <person name="Spackman E."/>
            <person name="Goraichik I."/>
            <person name="Dimitrov K.M."/>
            <person name="Suarez D.L."/>
            <person name="Swayne D.E."/>
        </authorList>
    </citation>
    <scope>NUCLEOTIDE SEQUENCE [LARGE SCALE GENOMIC DNA]</scope>
    <source>
        <strain evidence="1">Genome sequencing of Nitrospira japonica strain NJ11</strain>
    </source>
</reference>
<organism evidence="1 2">
    <name type="scientific">Nitrospira japonica</name>
    <dbReference type="NCBI Taxonomy" id="1325564"/>
    <lineage>
        <taxon>Bacteria</taxon>
        <taxon>Pseudomonadati</taxon>
        <taxon>Nitrospirota</taxon>
        <taxon>Nitrospiria</taxon>
        <taxon>Nitrospirales</taxon>
        <taxon>Nitrospiraceae</taxon>
        <taxon>Nitrospira</taxon>
    </lineage>
</organism>